<dbReference type="AlphaFoldDB" id="A0AAV5V2C0"/>
<accession>A0AAV5V2C0</accession>
<feature type="region of interest" description="Disordered" evidence="1">
    <location>
        <begin position="1"/>
        <end position="79"/>
    </location>
</feature>
<feature type="compositionally biased region" description="Basic and acidic residues" evidence="1">
    <location>
        <begin position="66"/>
        <end position="75"/>
    </location>
</feature>
<feature type="non-terminal residue" evidence="2">
    <location>
        <position position="177"/>
    </location>
</feature>
<comment type="caution">
    <text evidence="2">The sequence shown here is derived from an EMBL/GenBank/DDBJ whole genome shotgun (WGS) entry which is preliminary data.</text>
</comment>
<evidence type="ECO:0000313" key="3">
    <source>
        <dbReference type="Proteomes" id="UP001432322"/>
    </source>
</evidence>
<evidence type="ECO:0000313" key="2">
    <source>
        <dbReference type="EMBL" id="GMT12962.1"/>
    </source>
</evidence>
<proteinExistence type="predicted"/>
<feature type="compositionally biased region" description="Basic residues" evidence="1">
    <location>
        <begin position="1"/>
        <end position="10"/>
    </location>
</feature>
<organism evidence="2 3">
    <name type="scientific">Pristionchus fissidentatus</name>
    <dbReference type="NCBI Taxonomy" id="1538716"/>
    <lineage>
        <taxon>Eukaryota</taxon>
        <taxon>Metazoa</taxon>
        <taxon>Ecdysozoa</taxon>
        <taxon>Nematoda</taxon>
        <taxon>Chromadorea</taxon>
        <taxon>Rhabditida</taxon>
        <taxon>Rhabditina</taxon>
        <taxon>Diplogasteromorpha</taxon>
        <taxon>Diplogasteroidea</taxon>
        <taxon>Neodiplogasteridae</taxon>
        <taxon>Pristionchus</taxon>
    </lineage>
</organism>
<reference evidence="2" key="1">
    <citation type="submission" date="2023-10" db="EMBL/GenBank/DDBJ databases">
        <title>Genome assembly of Pristionchus species.</title>
        <authorList>
            <person name="Yoshida K."/>
            <person name="Sommer R.J."/>
        </authorList>
    </citation>
    <scope>NUCLEOTIDE SEQUENCE</scope>
    <source>
        <strain evidence="2">RS5133</strain>
    </source>
</reference>
<dbReference type="Proteomes" id="UP001432322">
    <property type="component" value="Unassembled WGS sequence"/>
</dbReference>
<keyword evidence="3" id="KW-1185">Reference proteome</keyword>
<gene>
    <name evidence="2" type="ORF">PFISCL1PPCAC_4259</name>
</gene>
<dbReference type="EMBL" id="BTSY01000002">
    <property type="protein sequence ID" value="GMT12962.1"/>
    <property type="molecule type" value="Genomic_DNA"/>
</dbReference>
<feature type="non-terminal residue" evidence="2">
    <location>
        <position position="1"/>
    </location>
</feature>
<evidence type="ECO:0000256" key="1">
    <source>
        <dbReference type="SAM" id="MobiDB-lite"/>
    </source>
</evidence>
<protein>
    <submittedName>
        <fullName evidence="2">Uncharacterized protein</fullName>
    </submittedName>
</protein>
<feature type="compositionally biased region" description="Acidic residues" evidence="1">
    <location>
        <begin position="56"/>
        <end position="65"/>
    </location>
</feature>
<sequence>LGMALKKKKKGDAEDDDEFFSAKEDNSKKKKIAKSSLKEVKPKPTPRPSLFAEVLPSEDDSDDKSEDSVKEDGSKSPKCASRKIFESQYGIESEGKQYAYLPKLMAVGSKVTFDKVQDTVRNPQAECLQHQVLQKMTERSIKNDYRSWGVHRKLCQLSTGGTIPPSEKRTYLPRGLK</sequence>
<name>A0AAV5V2C0_9BILA</name>